<keyword evidence="3 4" id="KW-0694">RNA-binding</keyword>
<dbReference type="NCBIfam" id="TIGR00202">
    <property type="entry name" value="csrA"/>
    <property type="match status" value="1"/>
</dbReference>
<evidence type="ECO:0000313" key="5">
    <source>
        <dbReference type="EMBL" id="BDD87364.1"/>
    </source>
</evidence>
<dbReference type="RefSeq" id="WP_284154395.1">
    <property type="nucleotide sequence ID" value="NZ_AP025516.1"/>
</dbReference>
<name>A0ABN6M377_9BACT</name>
<dbReference type="PANTHER" id="PTHR34984:SF1">
    <property type="entry name" value="CARBON STORAGE REGULATOR"/>
    <property type="match status" value="1"/>
</dbReference>
<comment type="similarity">
    <text evidence="4">Belongs to the CsrA/RsmA family.</text>
</comment>
<dbReference type="InterPro" id="IPR036107">
    <property type="entry name" value="CsrA_sf"/>
</dbReference>
<gene>
    <name evidence="4 5" type="primary">csrA</name>
    <name evidence="5" type="ORF">DPPLL_17290</name>
</gene>
<evidence type="ECO:0000256" key="3">
    <source>
        <dbReference type="ARBA" id="ARBA00022884"/>
    </source>
</evidence>
<accession>A0ABN6M377</accession>
<dbReference type="Pfam" id="PF02599">
    <property type="entry name" value="CsrA"/>
    <property type="match status" value="1"/>
</dbReference>
<evidence type="ECO:0000313" key="6">
    <source>
        <dbReference type="Proteomes" id="UP000830055"/>
    </source>
</evidence>
<dbReference type="Proteomes" id="UP000830055">
    <property type="component" value="Chromosome"/>
</dbReference>
<protein>
    <recommendedName>
        <fullName evidence="4">Translational regulator CsrA</fullName>
    </recommendedName>
</protein>
<dbReference type="EMBL" id="AP025516">
    <property type="protein sequence ID" value="BDD87364.1"/>
    <property type="molecule type" value="Genomic_DNA"/>
</dbReference>
<proteinExistence type="inferred from homology"/>
<comment type="subcellular location">
    <subcellularLocation>
        <location evidence="4">Cytoplasm</location>
    </subcellularLocation>
</comment>
<dbReference type="HAMAP" id="MF_00167">
    <property type="entry name" value="CsrA"/>
    <property type="match status" value="1"/>
</dbReference>
<reference evidence="5 6" key="1">
    <citation type="submission" date="2022-01" db="EMBL/GenBank/DDBJ databases">
        <title>Desulfofustis limnae sp. nov., a novel mesophilic sulfate-reducing bacterium isolated from marsh soil.</title>
        <authorList>
            <person name="Watanabe M."/>
            <person name="Takahashi A."/>
            <person name="Kojima H."/>
            <person name="Fukui M."/>
        </authorList>
    </citation>
    <scope>NUCLEOTIDE SEQUENCE [LARGE SCALE GENOMIC DNA]</scope>
    <source>
        <strain evidence="5 6">PPLL</strain>
    </source>
</reference>
<keyword evidence="4" id="KW-1005">Bacterial flagellum biogenesis</keyword>
<keyword evidence="4" id="KW-0678">Repressor</keyword>
<keyword evidence="1 4" id="KW-0963">Cytoplasm</keyword>
<dbReference type="InterPro" id="IPR003751">
    <property type="entry name" value="CsrA"/>
</dbReference>
<dbReference type="PANTHER" id="PTHR34984">
    <property type="entry name" value="CARBON STORAGE REGULATOR"/>
    <property type="match status" value="1"/>
</dbReference>
<evidence type="ECO:0000256" key="2">
    <source>
        <dbReference type="ARBA" id="ARBA00022845"/>
    </source>
</evidence>
<keyword evidence="6" id="KW-1185">Reference proteome</keyword>
<dbReference type="Gene3D" id="2.60.40.4380">
    <property type="entry name" value="Translational regulator CsrA"/>
    <property type="match status" value="1"/>
</dbReference>
<comment type="subunit">
    <text evidence="4">Homodimer; the beta-strands of each monomer intercalate to form a hydrophobic core, while the alpha-helices form wings that extend away from the core.</text>
</comment>
<keyword evidence="2 4" id="KW-0810">Translation regulation</keyword>
<organism evidence="5 6">
    <name type="scientific">Desulfofustis limnaeus</name>
    <dbReference type="NCBI Taxonomy" id="2740163"/>
    <lineage>
        <taxon>Bacteria</taxon>
        <taxon>Pseudomonadati</taxon>
        <taxon>Thermodesulfobacteriota</taxon>
        <taxon>Desulfobulbia</taxon>
        <taxon>Desulfobulbales</taxon>
        <taxon>Desulfocapsaceae</taxon>
        <taxon>Desulfofustis</taxon>
    </lineage>
</organism>
<evidence type="ECO:0000256" key="1">
    <source>
        <dbReference type="ARBA" id="ARBA00022490"/>
    </source>
</evidence>
<dbReference type="SUPFAM" id="SSF117130">
    <property type="entry name" value="CsrA-like"/>
    <property type="match status" value="1"/>
</dbReference>
<dbReference type="NCBIfam" id="NF002469">
    <property type="entry name" value="PRK01712.1"/>
    <property type="match status" value="1"/>
</dbReference>
<sequence length="78" mass="8866">MLVLSRKAGEGFLIGDDIVVKVVEVKGATVRIGIEAPQDRKIYRQEVYEKIKEQNVAASHWEQLDLDALSDRITTRKK</sequence>
<comment type="function">
    <text evidence="4">A translational regulator that binds mRNA to regulate translation initiation and/or mRNA stability. Usually binds in the 5'-UTR at or near the Shine-Dalgarno sequence preventing ribosome-binding, thus repressing translation. Its main target seems to be the major flagellin gene, while its function is anatagonized by FliW.</text>
</comment>
<evidence type="ECO:0000256" key="4">
    <source>
        <dbReference type="HAMAP-Rule" id="MF_00167"/>
    </source>
</evidence>